<keyword evidence="3" id="KW-1185">Reference proteome</keyword>
<dbReference type="AlphaFoldDB" id="A0A4U0GXG2"/>
<gene>
    <name evidence="2" type="ORF">FAZ19_17360</name>
</gene>
<name>A0A4U0GXG2_9SPHI</name>
<evidence type="ECO:0000256" key="1">
    <source>
        <dbReference type="SAM" id="SignalP"/>
    </source>
</evidence>
<accession>A0A4U0GXG2</accession>
<keyword evidence="1" id="KW-0732">Signal</keyword>
<feature type="chain" id="PRO_5020761820" description="DUF4252 domain-containing protein" evidence="1">
    <location>
        <begin position="19"/>
        <end position="185"/>
    </location>
</feature>
<evidence type="ECO:0008006" key="4">
    <source>
        <dbReference type="Google" id="ProtNLM"/>
    </source>
</evidence>
<dbReference type="Proteomes" id="UP000309872">
    <property type="component" value="Unassembled WGS sequence"/>
</dbReference>
<reference evidence="2 3" key="1">
    <citation type="submission" date="2019-04" db="EMBL/GenBank/DDBJ databases">
        <title>Sphingobacterium olei sp. nov., isolated from oil-contaminated soil.</title>
        <authorList>
            <person name="Liu B."/>
        </authorList>
    </citation>
    <scope>NUCLEOTIDE SEQUENCE [LARGE SCALE GENOMIC DNA]</scope>
    <source>
        <strain evidence="2 3">Y3L14</strain>
    </source>
</reference>
<organism evidence="2 3">
    <name type="scientific">Sphingobacterium alkalisoli</name>
    <dbReference type="NCBI Taxonomy" id="1874115"/>
    <lineage>
        <taxon>Bacteria</taxon>
        <taxon>Pseudomonadati</taxon>
        <taxon>Bacteroidota</taxon>
        <taxon>Sphingobacteriia</taxon>
        <taxon>Sphingobacteriales</taxon>
        <taxon>Sphingobacteriaceae</taxon>
        <taxon>Sphingobacterium</taxon>
    </lineage>
</organism>
<evidence type="ECO:0000313" key="3">
    <source>
        <dbReference type="Proteomes" id="UP000309872"/>
    </source>
</evidence>
<sequence length="185" mass="21152">MKSFLLSLALACSLFTSAQTSKIQNYLEESVSQDINSVKHFVIDNGKFINTQQFIYFDKLISQFTNSSFSNMGFDIYELTGESIKRLNRLEATYSEVGLVEIYNIARQASVKEKIMNEDSTLIFQGTTDDVERRMTIMCENTTHTAFQKAVISLYYGDDYKVIIFPTGDIDPDMITSLESWFLTL</sequence>
<dbReference type="RefSeq" id="WP_136822029.1">
    <property type="nucleotide sequence ID" value="NZ_BMJX01000006.1"/>
</dbReference>
<protein>
    <recommendedName>
        <fullName evidence="4">DUF4252 domain-containing protein</fullName>
    </recommendedName>
</protein>
<comment type="caution">
    <text evidence="2">The sequence shown here is derived from an EMBL/GenBank/DDBJ whole genome shotgun (WGS) entry which is preliminary data.</text>
</comment>
<evidence type="ECO:0000313" key="2">
    <source>
        <dbReference type="EMBL" id="TJY63354.1"/>
    </source>
</evidence>
<feature type="signal peptide" evidence="1">
    <location>
        <begin position="1"/>
        <end position="18"/>
    </location>
</feature>
<proteinExistence type="predicted"/>
<dbReference type="EMBL" id="SUKA01000006">
    <property type="protein sequence ID" value="TJY63354.1"/>
    <property type="molecule type" value="Genomic_DNA"/>
</dbReference>